<keyword evidence="1" id="KW-0812">Transmembrane</keyword>
<sequence>MEALWNLEDKWKLTTRESLLLFVCAAVAVVGLCTVTILQRKAQKTKVVDVDDGPSKSVHVKLGEPSCGWVSIKRMLMSSVRWSGAKKWKDRRCIEGCREGDPPLLGLQEISEAGGVGWQSHNSASPVWQRPILMGEKCELPRFSGLILYDERGKPLHHSLKATSYKDDIHQRAAFVHSCAHIHTQKEKLRRMDGENLQASVGNFNNSALQELACGI</sequence>
<keyword evidence="1" id="KW-0472">Membrane</keyword>
<dbReference type="EMBL" id="CM039172">
    <property type="protein sequence ID" value="KAH9779399.1"/>
    <property type="molecule type" value="Genomic_DNA"/>
</dbReference>
<evidence type="ECO:0000313" key="1">
    <source>
        <dbReference type="EMBL" id="KAH9779399.1"/>
    </source>
</evidence>
<evidence type="ECO:0000313" key="2">
    <source>
        <dbReference type="Proteomes" id="UP000829398"/>
    </source>
</evidence>
<gene>
    <name evidence="1" type="ORF">KPL71_007692</name>
</gene>
<keyword evidence="2" id="KW-1185">Reference proteome</keyword>
<accession>A0ACB8M0U8</accession>
<comment type="caution">
    <text evidence="1">The sequence shown here is derived from an EMBL/GenBank/DDBJ whole genome shotgun (WGS) entry which is preliminary data.</text>
</comment>
<proteinExistence type="predicted"/>
<reference evidence="2" key="1">
    <citation type="journal article" date="2023" name="Hortic. Res.">
        <title>A chromosome-level phased genome enabling allele-level studies in sweet orange: a case study on citrus Huanglongbing tolerance.</title>
        <authorList>
            <person name="Wu B."/>
            <person name="Yu Q."/>
            <person name="Deng Z."/>
            <person name="Duan Y."/>
            <person name="Luo F."/>
            <person name="Gmitter F. Jr."/>
        </authorList>
    </citation>
    <scope>NUCLEOTIDE SEQUENCE [LARGE SCALE GENOMIC DNA]</scope>
    <source>
        <strain evidence="2">cv. Valencia</strain>
    </source>
</reference>
<dbReference type="Proteomes" id="UP000829398">
    <property type="component" value="Chromosome 3"/>
</dbReference>
<protein>
    <submittedName>
        <fullName evidence="1">Transmembrane protein</fullName>
    </submittedName>
</protein>
<name>A0ACB8M0U8_CITSI</name>
<organism evidence="1 2">
    <name type="scientific">Citrus sinensis</name>
    <name type="common">Sweet orange</name>
    <name type="synonym">Citrus aurantium var. sinensis</name>
    <dbReference type="NCBI Taxonomy" id="2711"/>
    <lineage>
        <taxon>Eukaryota</taxon>
        <taxon>Viridiplantae</taxon>
        <taxon>Streptophyta</taxon>
        <taxon>Embryophyta</taxon>
        <taxon>Tracheophyta</taxon>
        <taxon>Spermatophyta</taxon>
        <taxon>Magnoliopsida</taxon>
        <taxon>eudicotyledons</taxon>
        <taxon>Gunneridae</taxon>
        <taxon>Pentapetalae</taxon>
        <taxon>rosids</taxon>
        <taxon>malvids</taxon>
        <taxon>Sapindales</taxon>
        <taxon>Rutaceae</taxon>
        <taxon>Aurantioideae</taxon>
        <taxon>Citrus</taxon>
    </lineage>
</organism>